<name>A0ABT1AB83_9PSEU</name>
<feature type="transmembrane region" description="Helical" evidence="8">
    <location>
        <begin position="345"/>
        <end position="362"/>
    </location>
</feature>
<gene>
    <name evidence="10" type="ORF">KDL28_34930</name>
</gene>
<evidence type="ECO:0000256" key="6">
    <source>
        <dbReference type="ARBA" id="ARBA00022989"/>
    </source>
</evidence>
<dbReference type="Proteomes" id="UP001165283">
    <property type="component" value="Unassembled WGS sequence"/>
</dbReference>
<evidence type="ECO:0000256" key="4">
    <source>
        <dbReference type="ARBA" id="ARBA00022679"/>
    </source>
</evidence>
<dbReference type="PANTHER" id="PTHR33908">
    <property type="entry name" value="MANNOSYLTRANSFERASE YKCB-RELATED"/>
    <property type="match status" value="1"/>
</dbReference>
<dbReference type="PANTHER" id="PTHR33908:SF11">
    <property type="entry name" value="MEMBRANE PROTEIN"/>
    <property type="match status" value="1"/>
</dbReference>
<evidence type="ECO:0000256" key="3">
    <source>
        <dbReference type="ARBA" id="ARBA00022676"/>
    </source>
</evidence>
<evidence type="ECO:0000256" key="2">
    <source>
        <dbReference type="ARBA" id="ARBA00022475"/>
    </source>
</evidence>
<evidence type="ECO:0000256" key="7">
    <source>
        <dbReference type="ARBA" id="ARBA00023136"/>
    </source>
</evidence>
<dbReference type="EC" id="2.4.-.-" evidence="10"/>
<feature type="transmembrane region" description="Helical" evidence="8">
    <location>
        <begin position="295"/>
        <end position="313"/>
    </location>
</feature>
<evidence type="ECO:0000259" key="9">
    <source>
        <dbReference type="Pfam" id="PF13231"/>
    </source>
</evidence>
<sequence>MSAPTREMVSAERGHGSVLHARPELWALGLGVLALALRALGLRTANEVFIDEVTYAALADQVAHGHLPSSAGQPFFLHPPASFALNGLVIRLFGLSGDAMDLALQLRWVNAVLGAATVVVAYFLVRRLAGPVPALLAGLVLVADPFVLRMDGRVMIETPAGLAVLVGWLFLLRAFDHEPGPARAAGEVPAALFFGIALVCKDMTAVFTLAPLVLAALWKRTLPWASVGRMLPVVAVPYVGYLLLIANDGLATDFVDQKLTGVLRMAGVVQETGFNAAPGADLAGRLVEMVGRFGTSYLLLALCPLVGLVAALSASPVRRLIGLFALCAGLLGAYCVLAGAAEEQFGYSVVLAAVLATPVAARELIARRPGLRRPLAALAVLFCLTGAALGIQARTTTDDGLLAARDWMVATLPADARVGLTSVTGEFALLPHGDWDVWPSLASLESNGAQYALTQSHPLSQGYGYAAPELLDWLPAHAEPVFTVSGPSGGDTVVWRLDRAQLAGAVAAGTTLPPVTGGYP</sequence>
<reference evidence="10" key="1">
    <citation type="submission" date="2021-04" db="EMBL/GenBank/DDBJ databases">
        <title>Pseudonocardia sp. nov., isolated from sandy soil of mangrove forest.</title>
        <authorList>
            <person name="Zan Z."/>
            <person name="Huang R."/>
            <person name="Liu W."/>
        </authorList>
    </citation>
    <scope>NUCLEOTIDE SEQUENCE</scope>
    <source>
        <strain evidence="10">S2-4</strain>
    </source>
</reference>
<dbReference type="GO" id="GO:0016757">
    <property type="term" value="F:glycosyltransferase activity"/>
    <property type="evidence" value="ECO:0007669"/>
    <property type="project" value="UniProtKB-KW"/>
</dbReference>
<dbReference type="EMBL" id="JAGSOV010000079">
    <property type="protein sequence ID" value="MCO1660268.1"/>
    <property type="molecule type" value="Genomic_DNA"/>
</dbReference>
<feature type="transmembrane region" description="Helical" evidence="8">
    <location>
        <begin position="154"/>
        <end position="171"/>
    </location>
</feature>
<evidence type="ECO:0000256" key="5">
    <source>
        <dbReference type="ARBA" id="ARBA00022692"/>
    </source>
</evidence>
<feature type="transmembrane region" description="Helical" evidence="8">
    <location>
        <begin position="131"/>
        <end position="147"/>
    </location>
</feature>
<dbReference type="Pfam" id="PF13231">
    <property type="entry name" value="PMT_2"/>
    <property type="match status" value="1"/>
</dbReference>
<dbReference type="InterPro" id="IPR050297">
    <property type="entry name" value="LipidA_mod_glycosyltrf_83"/>
</dbReference>
<evidence type="ECO:0000256" key="1">
    <source>
        <dbReference type="ARBA" id="ARBA00004651"/>
    </source>
</evidence>
<feature type="domain" description="Glycosyltransferase RgtA/B/C/D-like" evidence="9">
    <location>
        <begin position="78"/>
        <end position="225"/>
    </location>
</feature>
<accession>A0ABT1AB83</accession>
<keyword evidence="2" id="KW-1003">Cell membrane</keyword>
<comment type="caution">
    <text evidence="10">The sequence shown here is derived from an EMBL/GenBank/DDBJ whole genome shotgun (WGS) entry which is preliminary data.</text>
</comment>
<keyword evidence="5 8" id="KW-0812">Transmembrane</keyword>
<keyword evidence="7 8" id="KW-0472">Membrane</keyword>
<proteinExistence type="predicted"/>
<keyword evidence="4 10" id="KW-0808">Transferase</keyword>
<feature type="transmembrane region" description="Helical" evidence="8">
    <location>
        <begin position="374"/>
        <end position="393"/>
    </location>
</feature>
<keyword evidence="6 8" id="KW-1133">Transmembrane helix</keyword>
<evidence type="ECO:0000313" key="10">
    <source>
        <dbReference type="EMBL" id="MCO1660268.1"/>
    </source>
</evidence>
<dbReference type="RefSeq" id="WP_252445688.1">
    <property type="nucleotide sequence ID" value="NZ_JAGSOV010000079.1"/>
</dbReference>
<keyword evidence="3 10" id="KW-0328">Glycosyltransferase</keyword>
<protein>
    <submittedName>
        <fullName evidence="10">Glycosyltransferase family 39 protein</fullName>
        <ecNumber evidence="10">2.4.-.-</ecNumber>
    </submittedName>
</protein>
<feature type="transmembrane region" description="Helical" evidence="8">
    <location>
        <begin position="320"/>
        <end position="339"/>
    </location>
</feature>
<feature type="transmembrane region" description="Helical" evidence="8">
    <location>
        <begin position="230"/>
        <end position="246"/>
    </location>
</feature>
<evidence type="ECO:0000256" key="8">
    <source>
        <dbReference type="SAM" id="Phobius"/>
    </source>
</evidence>
<keyword evidence="11" id="KW-1185">Reference proteome</keyword>
<evidence type="ECO:0000313" key="11">
    <source>
        <dbReference type="Proteomes" id="UP001165283"/>
    </source>
</evidence>
<dbReference type="InterPro" id="IPR038731">
    <property type="entry name" value="RgtA/B/C-like"/>
</dbReference>
<feature type="transmembrane region" description="Helical" evidence="8">
    <location>
        <begin position="106"/>
        <end position="125"/>
    </location>
</feature>
<organism evidence="10 11">
    <name type="scientific">Pseudonocardia humida</name>
    <dbReference type="NCBI Taxonomy" id="2800819"/>
    <lineage>
        <taxon>Bacteria</taxon>
        <taxon>Bacillati</taxon>
        <taxon>Actinomycetota</taxon>
        <taxon>Actinomycetes</taxon>
        <taxon>Pseudonocardiales</taxon>
        <taxon>Pseudonocardiaceae</taxon>
        <taxon>Pseudonocardia</taxon>
    </lineage>
</organism>
<feature type="transmembrane region" description="Helical" evidence="8">
    <location>
        <begin position="191"/>
        <end position="218"/>
    </location>
</feature>
<comment type="subcellular location">
    <subcellularLocation>
        <location evidence="1">Cell membrane</location>
        <topology evidence="1">Multi-pass membrane protein</topology>
    </subcellularLocation>
</comment>